<feature type="domain" description="M23ase beta-sheet core" evidence="3">
    <location>
        <begin position="200"/>
        <end position="294"/>
    </location>
</feature>
<dbReference type="Pfam" id="PF01551">
    <property type="entry name" value="Peptidase_M23"/>
    <property type="match status" value="1"/>
</dbReference>
<dbReference type="CDD" id="cd12797">
    <property type="entry name" value="M23_peptidase"/>
    <property type="match status" value="1"/>
</dbReference>
<accession>A0A3B0WQS9</accession>
<keyword evidence="2" id="KW-0812">Transmembrane</keyword>
<keyword evidence="1" id="KW-0175">Coiled coil</keyword>
<dbReference type="EMBL" id="UOFD01000032">
    <property type="protein sequence ID" value="VAW51609.1"/>
    <property type="molecule type" value="Genomic_DNA"/>
</dbReference>
<dbReference type="Gene3D" id="2.70.70.10">
    <property type="entry name" value="Glucose Permease (Domain IIA)"/>
    <property type="match status" value="1"/>
</dbReference>
<evidence type="ECO:0000259" key="3">
    <source>
        <dbReference type="Pfam" id="PF01551"/>
    </source>
</evidence>
<dbReference type="InterPro" id="IPR016047">
    <property type="entry name" value="M23ase_b-sheet_dom"/>
</dbReference>
<evidence type="ECO:0000256" key="1">
    <source>
        <dbReference type="SAM" id="Coils"/>
    </source>
</evidence>
<dbReference type="PANTHER" id="PTHR21666">
    <property type="entry name" value="PEPTIDASE-RELATED"/>
    <property type="match status" value="1"/>
</dbReference>
<evidence type="ECO:0000256" key="2">
    <source>
        <dbReference type="SAM" id="Phobius"/>
    </source>
</evidence>
<name>A0A3B0WQS9_9ZZZZ</name>
<dbReference type="SUPFAM" id="SSF51261">
    <property type="entry name" value="Duplicated hybrid motif"/>
    <property type="match status" value="1"/>
</dbReference>
<dbReference type="GO" id="GO:0004222">
    <property type="term" value="F:metalloendopeptidase activity"/>
    <property type="evidence" value="ECO:0007669"/>
    <property type="project" value="TreeGrafter"/>
</dbReference>
<keyword evidence="2" id="KW-1133">Transmembrane helix</keyword>
<gene>
    <name evidence="4" type="ORF">MNBD_GAMMA06-347</name>
</gene>
<feature type="transmembrane region" description="Helical" evidence="2">
    <location>
        <begin position="21"/>
        <end position="45"/>
    </location>
</feature>
<dbReference type="AlphaFoldDB" id="A0A3B0WQS9"/>
<dbReference type="InterPro" id="IPR011055">
    <property type="entry name" value="Dup_hybrid_motif"/>
</dbReference>
<dbReference type="InterPro" id="IPR050570">
    <property type="entry name" value="Cell_wall_metabolism_enzyme"/>
</dbReference>
<dbReference type="FunFam" id="2.70.70.10:FF:000006">
    <property type="entry name" value="M23 family peptidase"/>
    <property type="match status" value="1"/>
</dbReference>
<evidence type="ECO:0000313" key="4">
    <source>
        <dbReference type="EMBL" id="VAW51609.1"/>
    </source>
</evidence>
<organism evidence="4">
    <name type="scientific">hydrothermal vent metagenome</name>
    <dbReference type="NCBI Taxonomy" id="652676"/>
    <lineage>
        <taxon>unclassified sequences</taxon>
        <taxon>metagenomes</taxon>
        <taxon>ecological metagenomes</taxon>
    </lineage>
</organism>
<protein>
    <submittedName>
        <fullName evidence="4">Peptidase, M23/M37 family</fullName>
    </submittedName>
</protein>
<keyword evidence="2" id="KW-0472">Membrane</keyword>
<proteinExistence type="predicted"/>
<dbReference type="PANTHER" id="PTHR21666:SF291">
    <property type="entry name" value="STAGE II SPORULATION PROTEIN Q"/>
    <property type="match status" value="1"/>
</dbReference>
<sequence length="301" mass="33037">MNIIFVGKFRGKPLRCQLDSTSQLLACLMIISLFAGLLVSSGYWYGKTQVAVGELAELEQDIAKQKNLIIEARQSAESELDALAARLGKMQANVIRLNALGQRLVKVAKLDSKEFDFKNTPSYGGPNETDNIVSFDLGSVIANLDKQLSSRQDQLTVLEEVIMNRQLRSKSKPRGRPITKGWTSSYFGKRTDPFTGKLAMHKGMDFAGKEGSGIVAVANGVVTWSGDRYGYGNLVEINHGNGYTTRYGHNAKLLVKVGDSIEKGQVISQMGSTGRSTGPHVHFEVLKNDRQINPAKFVALR</sequence>
<reference evidence="4" key="1">
    <citation type="submission" date="2018-06" db="EMBL/GenBank/DDBJ databases">
        <authorList>
            <person name="Zhirakovskaya E."/>
        </authorList>
    </citation>
    <scope>NUCLEOTIDE SEQUENCE</scope>
</reference>
<feature type="coiled-coil region" evidence="1">
    <location>
        <begin position="55"/>
        <end position="93"/>
    </location>
</feature>